<evidence type="ECO:0000313" key="1">
    <source>
        <dbReference type="EMBL" id="ACB94397.1"/>
    </source>
</evidence>
<protein>
    <recommendedName>
        <fullName evidence="3">DUF721 domain-containing protein</fullName>
    </recommendedName>
</protein>
<organism evidence="1 2">
    <name type="scientific">Beijerinckia indica subsp. indica (strain ATCC 9039 / DSM 1715 / NCIMB 8712)</name>
    <dbReference type="NCBI Taxonomy" id="395963"/>
    <lineage>
        <taxon>Bacteria</taxon>
        <taxon>Pseudomonadati</taxon>
        <taxon>Pseudomonadota</taxon>
        <taxon>Alphaproteobacteria</taxon>
        <taxon>Hyphomicrobiales</taxon>
        <taxon>Beijerinckiaceae</taxon>
        <taxon>Beijerinckia</taxon>
    </lineage>
</organism>
<reference evidence="1 2" key="2">
    <citation type="journal article" date="2010" name="J. Bacteriol.">
        <title>Complete genome sequence of Beijerinckia indica subsp. indica.</title>
        <authorList>
            <person name="Tamas I."/>
            <person name="Dedysh S.N."/>
            <person name="Liesack W."/>
            <person name="Stott M.B."/>
            <person name="Alam M."/>
            <person name="Murrell J.C."/>
            <person name="Dunfield P.F."/>
        </authorList>
    </citation>
    <scope>NUCLEOTIDE SEQUENCE [LARGE SCALE GENOMIC DNA]</scope>
    <source>
        <strain evidence="2">ATCC 9039 / DSM 1715 / NCIMB 8712</strain>
    </source>
</reference>
<dbReference type="STRING" id="395963.Bind_0747"/>
<dbReference type="Proteomes" id="UP000001695">
    <property type="component" value="Chromosome"/>
</dbReference>
<accession>B2IGY3</accession>
<dbReference type="EMBL" id="CP001016">
    <property type="protein sequence ID" value="ACB94397.1"/>
    <property type="molecule type" value="Genomic_DNA"/>
</dbReference>
<name>B2IGY3_BEII9</name>
<sequence>MRKPFPRQQPLADLVGGSLRPLMNKQGFGESDLILYWDDIVGERLACMARPIKLQWPARQKAGMDFDGFGGAGQATLVLRVDSAFALDLQHETSVLIERVNAHLGWNCIAKLVMQQGPLPRPPQRKTPRGAPGPETLRQAASVVQGIADTKLRQALTRLGASILRQAKEDQ</sequence>
<dbReference type="RefSeq" id="WP_012383754.1">
    <property type="nucleotide sequence ID" value="NC_010581.1"/>
</dbReference>
<dbReference type="AlphaFoldDB" id="B2IGY3"/>
<evidence type="ECO:0000313" key="2">
    <source>
        <dbReference type="Proteomes" id="UP000001695"/>
    </source>
</evidence>
<gene>
    <name evidence="1" type="ordered locus">Bind_0747</name>
</gene>
<dbReference type="Pfam" id="PF05258">
    <property type="entry name" value="DciA"/>
    <property type="match status" value="1"/>
</dbReference>
<evidence type="ECO:0008006" key="3">
    <source>
        <dbReference type="Google" id="ProtNLM"/>
    </source>
</evidence>
<dbReference type="InterPro" id="IPR010593">
    <property type="entry name" value="DUF1159"/>
</dbReference>
<dbReference type="KEGG" id="bid:Bind_0747"/>
<keyword evidence="2" id="KW-1185">Reference proteome</keyword>
<dbReference type="PIRSF" id="PIRSF032064">
    <property type="entry name" value="UCP032064"/>
    <property type="match status" value="1"/>
</dbReference>
<proteinExistence type="predicted"/>
<dbReference type="InterPro" id="IPR007922">
    <property type="entry name" value="DciA-like"/>
</dbReference>
<dbReference type="OrthoDB" id="7160947at2"/>
<dbReference type="HOGENOM" id="CLU_104595_1_0_5"/>
<dbReference type="eggNOG" id="COG5389">
    <property type="taxonomic scope" value="Bacteria"/>
</dbReference>
<reference evidence="2" key="1">
    <citation type="submission" date="2008-03" db="EMBL/GenBank/DDBJ databases">
        <title>Complete sequence of chromosome of Beijerinckia indica subsp. indica ATCC 9039.</title>
        <authorList>
            <consortium name="US DOE Joint Genome Institute"/>
            <person name="Copeland A."/>
            <person name="Lucas S."/>
            <person name="Lapidus A."/>
            <person name="Glavina del Rio T."/>
            <person name="Dalin E."/>
            <person name="Tice H."/>
            <person name="Bruce D."/>
            <person name="Goodwin L."/>
            <person name="Pitluck S."/>
            <person name="LaButti K."/>
            <person name="Schmutz J."/>
            <person name="Larimer F."/>
            <person name="Land M."/>
            <person name="Hauser L."/>
            <person name="Kyrpides N."/>
            <person name="Mikhailova N."/>
            <person name="Dunfield P.F."/>
            <person name="Dedysh S.N."/>
            <person name="Liesack W."/>
            <person name="Saw J.H."/>
            <person name="Alam M."/>
            <person name="Chen Y."/>
            <person name="Murrell J.C."/>
            <person name="Richardson P."/>
        </authorList>
    </citation>
    <scope>NUCLEOTIDE SEQUENCE [LARGE SCALE GENOMIC DNA]</scope>
    <source>
        <strain evidence="2">ATCC 9039 / DSM 1715 / NCIMB 8712</strain>
    </source>
</reference>